<comment type="function">
    <text evidence="3 20">Catalyzes the conversion of D-ribulose 5-phosphate to formate and 3,4-dihydroxy-2-butanone 4-phosphate.</text>
</comment>
<dbReference type="GO" id="GO:0030145">
    <property type="term" value="F:manganese ion binding"/>
    <property type="evidence" value="ECO:0007669"/>
    <property type="project" value="UniProtKB-UniRule"/>
</dbReference>
<evidence type="ECO:0000256" key="16">
    <source>
        <dbReference type="ARBA" id="ARBA00023268"/>
    </source>
</evidence>
<keyword evidence="14 20" id="KW-0464">Manganese</keyword>
<feature type="binding site" evidence="20">
    <location>
        <position position="143"/>
    </location>
    <ligand>
        <name>Mg(2+)</name>
        <dbReference type="ChEBI" id="CHEBI:18420"/>
        <label>2</label>
    </ligand>
</feature>
<keyword evidence="13 19" id="KW-0342">GTP-binding</keyword>
<feature type="binding site" evidence="19">
    <location>
        <position position="364"/>
    </location>
    <ligand>
        <name>GTP</name>
        <dbReference type="ChEBI" id="CHEBI:37565"/>
    </ligand>
</feature>
<evidence type="ECO:0000256" key="9">
    <source>
        <dbReference type="ARBA" id="ARBA00022741"/>
    </source>
</evidence>
<evidence type="ECO:0000256" key="19">
    <source>
        <dbReference type="HAMAP-Rule" id="MF_00179"/>
    </source>
</evidence>
<keyword evidence="9 19" id="KW-0547">Nucleotide-binding</keyword>
<feature type="binding site" evidence="19">
    <location>
        <begin position="307"/>
        <end position="309"/>
    </location>
    <ligand>
        <name>GTP</name>
        <dbReference type="ChEBI" id="CHEBI:37565"/>
    </ligand>
</feature>
<dbReference type="NCBIfam" id="TIGR00506">
    <property type="entry name" value="ribB"/>
    <property type="match status" value="1"/>
</dbReference>
<comment type="catalytic activity">
    <reaction evidence="1 20">
        <text>D-ribulose 5-phosphate = (2S)-2-hydroxy-3-oxobutyl phosphate + formate + H(+)</text>
        <dbReference type="Rhea" id="RHEA:18457"/>
        <dbReference type="ChEBI" id="CHEBI:15378"/>
        <dbReference type="ChEBI" id="CHEBI:15740"/>
        <dbReference type="ChEBI" id="CHEBI:58121"/>
        <dbReference type="ChEBI" id="CHEBI:58830"/>
        <dbReference type="EC" id="4.1.99.12"/>
    </reaction>
</comment>
<dbReference type="HAMAP" id="MF_00179">
    <property type="entry name" value="RibA"/>
    <property type="match status" value="1"/>
</dbReference>
<evidence type="ECO:0000313" key="22">
    <source>
        <dbReference type="EMBL" id="BAU98627.1"/>
    </source>
</evidence>
<dbReference type="GO" id="GO:0008686">
    <property type="term" value="F:3,4-dihydroxy-2-butanone-4-phosphate synthase activity"/>
    <property type="evidence" value="ECO:0007669"/>
    <property type="project" value="UniProtKB-UniRule"/>
</dbReference>
<evidence type="ECO:0000256" key="4">
    <source>
        <dbReference type="ARBA" id="ARBA00004853"/>
    </source>
</evidence>
<comment type="similarity">
    <text evidence="6">In the N-terminal section; belongs to the DHBP synthase family.</text>
</comment>
<dbReference type="NCBIfam" id="TIGR00505">
    <property type="entry name" value="ribA"/>
    <property type="match status" value="1"/>
</dbReference>
<evidence type="ECO:0000256" key="8">
    <source>
        <dbReference type="ARBA" id="ARBA00022723"/>
    </source>
</evidence>
<feature type="binding site" evidence="19">
    <location>
        <position position="280"/>
    </location>
    <ligand>
        <name>Zn(2+)</name>
        <dbReference type="ChEBI" id="CHEBI:29105"/>
        <note>catalytic</note>
    </ligand>
</feature>
<evidence type="ECO:0000256" key="12">
    <source>
        <dbReference type="ARBA" id="ARBA00022842"/>
    </source>
</evidence>
<feature type="binding site" evidence="19">
    <location>
        <position position="267"/>
    </location>
    <ligand>
        <name>Zn(2+)</name>
        <dbReference type="ChEBI" id="CHEBI:29105"/>
        <note>catalytic</note>
    </ligand>
</feature>
<keyword evidence="11 19" id="KW-0862">Zinc</keyword>
<feature type="site" description="Essential for catalytic activity" evidence="20">
    <location>
        <position position="164"/>
    </location>
</feature>
<comment type="function">
    <text evidence="17 19">Catalyzes the conversion of GTP to 2,5-diamino-6-ribosylamino-4(3H)-pyrimidinone 5'-phosphate (DARP), formate and pyrophosphate.</text>
</comment>
<feature type="binding site" evidence="20">
    <location>
        <position position="32"/>
    </location>
    <ligand>
        <name>D-ribulose 5-phosphate</name>
        <dbReference type="ChEBI" id="CHEBI:58121"/>
    </ligand>
</feature>
<dbReference type="EC" id="3.5.4.25" evidence="19"/>
<keyword evidence="8 20" id="KW-0479">Metal-binding</keyword>
<dbReference type="SUPFAM" id="SSF55821">
    <property type="entry name" value="YrdC/RibB"/>
    <property type="match status" value="1"/>
</dbReference>
<evidence type="ECO:0000313" key="23">
    <source>
        <dbReference type="Proteomes" id="UP000243847"/>
    </source>
</evidence>
<dbReference type="Pfam" id="PF00926">
    <property type="entry name" value="DHBP_synthase"/>
    <property type="match status" value="1"/>
</dbReference>
<dbReference type="KEGG" id="amin:AUMI_10840"/>
<comment type="cofactor">
    <cofactor evidence="20">
        <name>Mg(2+)</name>
        <dbReference type="ChEBI" id="CHEBI:18420"/>
    </cofactor>
    <cofactor evidence="20">
        <name>Mn(2+)</name>
        <dbReference type="ChEBI" id="CHEBI:29035"/>
    </cofactor>
    <text evidence="20">Binds 2 divalent metal cations per subunit. Magnesium or manganese.</text>
</comment>
<feature type="binding site" evidence="20">
    <location>
        <position position="28"/>
    </location>
    <ligand>
        <name>Mg(2+)</name>
        <dbReference type="ChEBI" id="CHEBI:18420"/>
        <label>1</label>
    </ligand>
</feature>
<comment type="cofactor">
    <cofactor evidence="19">
        <name>Zn(2+)</name>
        <dbReference type="ChEBI" id="CHEBI:29105"/>
    </cofactor>
    <text evidence="19">Binds 1 zinc ion per subunit.</text>
</comment>
<organism evidence="22 23">
    <name type="scientific">Aurantimicrobium minutum</name>
    <dbReference type="NCBI Taxonomy" id="708131"/>
    <lineage>
        <taxon>Bacteria</taxon>
        <taxon>Bacillati</taxon>
        <taxon>Actinomycetota</taxon>
        <taxon>Actinomycetes</taxon>
        <taxon>Micrococcales</taxon>
        <taxon>Microbacteriaceae</taxon>
        <taxon>Aurantimicrobium</taxon>
    </lineage>
</organism>
<dbReference type="InterPro" id="IPR017945">
    <property type="entry name" value="DHBP_synth_RibB-like_a/b_dom"/>
</dbReference>
<feature type="binding site" evidence="20">
    <location>
        <begin position="140"/>
        <end position="144"/>
    </location>
    <ligand>
        <name>D-ribulose 5-phosphate</name>
        <dbReference type="ChEBI" id="CHEBI:58121"/>
    </ligand>
</feature>
<comment type="cofactor">
    <cofactor evidence="2">
        <name>Mn(2+)</name>
        <dbReference type="ChEBI" id="CHEBI:29035"/>
    </cofactor>
</comment>
<dbReference type="InterPro" id="IPR000926">
    <property type="entry name" value="RibA"/>
</dbReference>
<feature type="binding site" evidence="20">
    <location>
        <begin position="27"/>
        <end position="28"/>
    </location>
    <ligand>
        <name>D-ribulose 5-phosphate</name>
        <dbReference type="ChEBI" id="CHEBI:58121"/>
    </ligand>
</feature>
<comment type="pathway">
    <text evidence="4 19">Cofactor biosynthesis; riboflavin biosynthesis; 5-amino-6-(D-ribitylamino)uracil from GTP: step 1/4.</text>
</comment>
<dbReference type="NCBIfam" id="NF001591">
    <property type="entry name" value="PRK00393.1"/>
    <property type="match status" value="1"/>
</dbReference>
<evidence type="ECO:0000256" key="17">
    <source>
        <dbReference type="ARBA" id="ARBA00043932"/>
    </source>
</evidence>
<evidence type="ECO:0000256" key="5">
    <source>
        <dbReference type="ARBA" id="ARBA00004904"/>
    </source>
</evidence>
<evidence type="ECO:0000256" key="15">
    <source>
        <dbReference type="ARBA" id="ARBA00023239"/>
    </source>
</evidence>
<dbReference type="Proteomes" id="UP000243847">
    <property type="component" value="Chromosome sequence1"/>
</dbReference>
<dbReference type="FunFam" id="3.90.870.10:FF:000001">
    <property type="entry name" value="Riboflavin biosynthesis protein RibBA"/>
    <property type="match status" value="1"/>
</dbReference>
<dbReference type="Gene3D" id="3.40.50.10990">
    <property type="entry name" value="GTP cyclohydrolase II"/>
    <property type="match status" value="1"/>
</dbReference>
<evidence type="ECO:0000256" key="14">
    <source>
        <dbReference type="ARBA" id="ARBA00023211"/>
    </source>
</evidence>
<dbReference type="AlphaFoldDB" id="A0A182C1M3"/>
<dbReference type="GO" id="GO:0000287">
    <property type="term" value="F:magnesium ion binding"/>
    <property type="evidence" value="ECO:0007669"/>
    <property type="project" value="UniProtKB-UniRule"/>
</dbReference>
<comment type="subunit">
    <text evidence="20">Homodimer.</text>
</comment>
<comment type="similarity">
    <text evidence="20">Belongs to the DHBP synthase family.</text>
</comment>
<dbReference type="GO" id="GO:0003935">
    <property type="term" value="F:GTP cyclohydrolase II activity"/>
    <property type="evidence" value="ECO:0007669"/>
    <property type="project" value="UniProtKB-UniRule"/>
</dbReference>
<comment type="catalytic activity">
    <reaction evidence="18 19">
        <text>GTP + 4 H2O = 2,5-diamino-6-hydroxy-4-(5-phosphoribosylamino)-pyrimidine + formate + 2 phosphate + 3 H(+)</text>
        <dbReference type="Rhea" id="RHEA:23704"/>
        <dbReference type="ChEBI" id="CHEBI:15377"/>
        <dbReference type="ChEBI" id="CHEBI:15378"/>
        <dbReference type="ChEBI" id="CHEBI:15740"/>
        <dbReference type="ChEBI" id="CHEBI:37565"/>
        <dbReference type="ChEBI" id="CHEBI:43474"/>
        <dbReference type="ChEBI" id="CHEBI:58614"/>
        <dbReference type="EC" id="3.5.4.25"/>
    </reaction>
</comment>
<evidence type="ECO:0000259" key="21">
    <source>
        <dbReference type="Pfam" id="PF00925"/>
    </source>
</evidence>
<dbReference type="HAMAP" id="MF_00180">
    <property type="entry name" value="RibB"/>
    <property type="match status" value="1"/>
</dbReference>
<dbReference type="InterPro" id="IPR000422">
    <property type="entry name" value="DHBP_synthase_RibB"/>
</dbReference>
<evidence type="ECO:0000256" key="6">
    <source>
        <dbReference type="ARBA" id="ARBA00005520"/>
    </source>
</evidence>
<comment type="pathway">
    <text evidence="5 20">Cofactor biosynthesis; riboflavin biosynthesis; 2-hydroxy-3-oxobutyl phosphate from D-ribulose 5-phosphate: step 1/1.</text>
</comment>
<dbReference type="FunFam" id="3.40.50.10990:FF:000001">
    <property type="entry name" value="Riboflavin biosynthesis protein RibBA"/>
    <property type="match status" value="1"/>
</dbReference>
<feature type="domain" description="GTP cyclohydrolase II" evidence="21">
    <location>
        <begin position="221"/>
        <end position="385"/>
    </location>
</feature>
<keyword evidence="16" id="KW-0511">Multifunctional enzyme</keyword>
<evidence type="ECO:0000256" key="3">
    <source>
        <dbReference type="ARBA" id="ARBA00002284"/>
    </source>
</evidence>
<reference evidence="22 23" key="1">
    <citation type="journal article" date="2016" name="Genome Announc.">
        <title>Complete Genome Sequence of Aurantimicrobium minutum Type Strain KNCT, a Planktonic Ultramicrobacterium Isolated from River Water.</title>
        <authorList>
            <person name="Nakai R."/>
            <person name="Fujisawa T."/>
            <person name="Nakamura Y."/>
            <person name="Nishide H."/>
            <person name="Uchiyama I."/>
            <person name="Baba T."/>
            <person name="Toyoda A."/>
            <person name="Fujiyama A."/>
            <person name="Naganuma T."/>
            <person name="Niki H."/>
        </authorList>
    </citation>
    <scope>NUCLEOTIDE SEQUENCE [LARGE SCALE GENOMIC DNA]</scope>
    <source>
        <strain evidence="22 23">KNC</strain>
    </source>
</reference>
<dbReference type="UniPathway" id="UPA00275">
    <property type="reaction ID" value="UER00399"/>
</dbReference>
<proteinExistence type="inferred from homology"/>
<evidence type="ECO:0000256" key="20">
    <source>
        <dbReference type="HAMAP-Rule" id="MF_00180"/>
    </source>
</evidence>
<dbReference type="PANTHER" id="PTHR21327">
    <property type="entry name" value="GTP CYCLOHYDROLASE II-RELATED"/>
    <property type="match status" value="1"/>
</dbReference>
<feature type="binding site" evidence="20">
    <location>
        <position position="28"/>
    </location>
    <ligand>
        <name>Mg(2+)</name>
        <dbReference type="ChEBI" id="CHEBI:18420"/>
        <label>2</label>
    </ligand>
</feature>
<dbReference type="CDD" id="cd00641">
    <property type="entry name" value="GTP_cyclohydro2"/>
    <property type="match status" value="1"/>
</dbReference>
<feature type="active site" description="Proton acceptor" evidence="19">
    <location>
        <position position="341"/>
    </location>
</feature>
<dbReference type="Pfam" id="PF00925">
    <property type="entry name" value="GTP_cyclohydro2"/>
    <property type="match status" value="1"/>
</dbReference>
<feature type="binding site" evidence="19">
    <location>
        <position position="283"/>
    </location>
    <ligand>
        <name>GTP</name>
        <dbReference type="ChEBI" id="CHEBI:37565"/>
    </ligand>
</feature>
<evidence type="ECO:0000256" key="10">
    <source>
        <dbReference type="ARBA" id="ARBA00022801"/>
    </source>
</evidence>
<dbReference type="InterPro" id="IPR032677">
    <property type="entry name" value="GTP_cyclohydro_II"/>
</dbReference>
<evidence type="ECO:0000256" key="11">
    <source>
        <dbReference type="ARBA" id="ARBA00022833"/>
    </source>
</evidence>
<dbReference type="SUPFAM" id="SSF142695">
    <property type="entry name" value="RibA-like"/>
    <property type="match status" value="1"/>
</dbReference>
<feature type="site" description="Essential for catalytic activity" evidence="20">
    <location>
        <position position="126"/>
    </location>
</feature>
<dbReference type="OrthoDB" id="9793111at2"/>
<accession>A0A182C1M3</accession>
<feature type="binding site" evidence="19">
    <location>
        <position position="329"/>
    </location>
    <ligand>
        <name>GTP</name>
        <dbReference type="ChEBI" id="CHEBI:37565"/>
    </ligand>
</feature>
<dbReference type="GO" id="GO:0005829">
    <property type="term" value="C:cytosol"/>
    <property type="evidence" value="ECO:0007669"/>
    <property type="project" value="TreeGrafter"/>
</dbReference>
<evidence type="ECO:0000256" key="18">
    <source>
        <dbReference type="ARBA" id="ARBA00049295"/>
    </source>
</evidence>
<dbReference type="GeneID" id="80451267"/>
<sequence length="427" mass="46128">MALTPIPEVLEALKAGRIVLVADDEGRENEGDAIMAAEFATKETMAWIVKHSSGLVCAPMPRDVADRLNLPIMVERSQDTRTTAYTISVDAASGVTTGISASDRARTVKVLADPTAGPMDLIRPGHILPLRAVDGGVLERAGHTEATVDLLRLAGLNPVGVIAEIVAEDGDMMRMPGLEELAERDNLPLTTVAALVDYLEAHPLPARIEGELDQHRVAFEVETTVPTDLGMFRMRGYRDHATGTDHVAIIAGNPDGEDVLVRVHSECLTGEALHSLKCECGPQLDEALRMIEADPNGGVVLYLRGQEGRGIGLVNKFKAYKLQEQGFDTLDANLALGFPADARDYTAAARMLDEMGIRSVRLLSNNPEKKRQLEQYGIKINDLVPLVVGLGEYNTGYLNVKRDRMGHQLPGILPAIEPAVTAKEVTA</sequence>
<evidence type="ECO:0000256" key="2">
    <source>
        <dbReference type="ARBA" id="ARBA00001936"/>
    </source>
</evidence>
<dbReference type="RefSeq" id="WP_096380111.1">
    <property type="nucleotide sequence ID" value="NZ_AP017457.1"/>
</dbReference>
<name>A0A182C1M3_9MICO</name>
<dbReference type="GO" id="GO:0005525">
    <property type="term" value="F:GTP binding"/>
    <property type="evidence" value="ECO:0007669"/>
    <property type="project" value="UniProtKB-KW"/>
</dbReference>
<dbReference type="GO" id="GO:0009231">
    <property type="term" value="P:riboflavin biosynthetic process"/>
    <property type="evidence" value="ECO:0007669"/>
    <property type="project" value="UniProtKB-UniRule"/>
</dbReference>
<feature type="active site" description="Nucleophile" evidence="19">
    <location>
        <position position="343"/>
    </location>
</feature>
<dbReference type="PIRSF" id="PIRSF001259">
    <property type="entry name" value="RibA"/>
    <property type="match status" value="1"/>
</dbReference>
<evidence type="ECO:0000256" key="1">
    <source>
        <dbReference type="ARBA" id="ARBA00000141"/>
    </source>
</evidence>
<dbReference type="Gene3D" id="3.90.870.10">
    <property type="entry name" value="DHBP synthase"/>
    <property type="match status" value="1"/>
</dbReference>
<keyword evidence="10 19" id="KW-0378">Hydrolase</keyword>
<comment type="similarity">
    <text evidence="19">Belongs to the GTP cyclohydrolase II family.</text>
</comment>
<feature type="binding site" evidence="19">
    <location>
        <position position="278"/>
    </location>
    <ligand>
        <name>Zn(2+)</name>
        <dbReference type="ChEBI" id="CHEBI:29105"/>
        <note>catalytic</note>
    </ligand>
</feature>
<protein>
    <recommendedName>
        <fullName evidence="19 20">Multifunctional fusion protein</fullName>
    </recommendedName>
    <domain>
        <recommendedName>
            <fullName evidence="19">GTP cyclohydrolase-2</fullName>
            <ecNumber evidence="19">3.5.4.25</ecNumber>
        </recommendedName>
        <alternativeName>
            <fullName evidence="19">GTP cyclohydrolase II</fullName>
        </alternativeName>
    </domain>
    <domain>
        <recommendedName>
            <fullName evidence="20">3,4-dihydroxy-2-butanone 4-phosphate synthase</fullName>
            <shortName evidence="20">DHBP synthase</shortName>
            <ecNumber evidence="20">4.1.99.12</ecNumber>
        </recommendedName>
    </domain>
</protein>
<keyword evidence="15 20" id="KW-0456">Lyase</keyword>
<evidence type="ECO:0000256" key="7">
    <source>
        <dbReference type="ARBA" id="ARBA00022619"/>
    </source>
</evidence>
<dbReference type="GO" id="GO:0008270">
    <property type="term" value="F:zinc ion binding"/>
    <property type="evidence" value="ECO:0007669"/>
    <property type="project" value="UniProtKB-UniRule"/>
</dbReference>
<dbReference type="EMBL" id="AP017457">
    <property type="protein sequence ID" value="BAU98627.1"/>
    <property type="molecule type" value="Genomic_DNA"/>
</dbReference>
<dbReference type="EC" id="4.1.99.12" evidence="20"/>
<keyword evidence="12 20" id="KW-0460">Magnesium</keyword>
<feature type="binding site" evidence="19">
    <location>
        <position position="369"/>
    </location>
    <ligand>
        <name>GTP</name>
        <dbReference type="ChEBI" id="CHEBI:37565"/>
    </ligand>
</feature>
<gene>
    <name evidence="19" type="primary">ribA</name>
    <name evidence="20" type="synonym">ribB</name>
    <name evidence="22" type="ORF">AUMI_10840</name>
</gene>
<feature type="binding site" evidence="19">
    <location>
        <begin position="262"/>
        <end position="266"/>
    </location>
    <ligand>
        <name>GTP</name>
        <dbReference type="ChEBI" id="CHEBI:37565"/>
    </ligand>
</feature>
<dbReference type="PANTHER" id="PTHR21327:SF47">
    <property type="entry name" value="GTP CYCLOHYDROLASE II DOMAIN-CONTAINING PROTEIN"/>
    <property type="match status" value="1"/>
</dbReference>
<evidence type="ECO:0000256" key="13">
    <source>
        <dbReference type="ARBA" id="ARBA00023134"/>
    </source>
</evidence>
<dbReference type="InterPro" id="IPR036144">
    <property type="entry name" value="RibA-like_sf"/>
</dbReference>
<keyword evidence="7 20" id="KW-0686">Riboflavin biosynthesis</keyword>